<dbReference type="InParanoid" id="D2W3B4"/>
<evidence type="ECO:0000313" key="2">
    <source>
        <dbReference type="Proteomes" id="UP000006671"/>
    </source>
</evidence>
<dbReference type="OrthoDB" id="10681955at2759"/>
<dbReference type="AlphaFoldDB" id="D2W3B4"/>
<protein>
    <submittedName>
        <fullName evidence="1">Uncharacterized protein</fullName>
    </submittedName>
</protein>
<accession>D2W3B4</accession>
<reference evidence="1 2" key="1">
    <citation type="journal article" date="2010" name="Cell">
        <title>The genome of Naegleria gruberi illuminates early eukaryotic versatility.</title>
        <authorList>
            <person name="Fritz-Laylin L.K."/>
            <person name="Prochnik S.E."/>
            <person name="Ginger M.L."/>
            <person name="Dacks J.B."/>
            <person name="Carpenter M.L."/>
            <person name="Field M.C."/>
            <person name="Kuo A."/>
            <person name="Paredez A."/>
            <person name="Chapman J."/>
            <person name="Pham J."/>
            <person name="Shu S."/>
            <person name="Neupane R."/>
            <person name="Cipriano M."/>
            <person name="Mancuso J."/>
            <person name="Tu H."/>
            <person name="Salamov A."/>
            <person name="Lindquist E."/>
            <person name="Shapiro H."/>
            <person name="Lucas S."/>
            <person name="Grigoriev I.V."/>
            <person name="Cande W.Z."/>
            <person name="Fulton C."/>
            <person name="Rokhsar D.S."/>
            <person name="Dawson S.C."/>
        </authorList>
    </citation>
    <scope>NUCLEOTIDE SEQUENCE [LARGE SCALE GENOMIC DNA]</scope>
    <source>
        <strain evidence="1 2">NEG-M</strain>
    </source>
</reference>
<keyword evidence="2" id="KW-1185">Reference proteome</keyword>
<dbReference type="RefSeq" id="XP_002669231.1">
    <property type="nucleotide sequence ID" value="XM_002669185.1"/>
</dbReference>
<dbReference type="Proteomes" id="UP000006671">
    <property type="component" value="Unassembled WGS sequence"/>
</dbReference>
<dbReference type="KEGG" id="ngr:NAEGRDRAFT_54386"/>
<organism evidence="2">
    <name type="scientific">Naegleria gruberi</name>
    <name type="common">Amoeba</name>
    <dbReference type="NCBI Taxonomy" id="5762"/>
    <lineage>
        <taxon>Eukaryota</taxon>
        <taxon>Discoba</taxon>
        <taxon>Heterolobosea</taxon>
        <taxon>Tetramitia</taxon>
        <taxon>Eutetramitia</taxon>
        <taxon>Vahlkampfiidae</taxon>
        <taxon>Naegleria</taxon>
    </lineage>
</organism>
<dbReference type="EMBL" id="GG738930">
    <property type="protein sequence ID" value="EFC36487.1"/>
    <property type="molecule type" value="Genomic_DNA"/>
</dbReference>
<dbReference type="VEuPathDB" id="AmoebaDB:NAEGRDRAFT_54386"/>
<proteinExistence type="predicted"/>
<evidence type="ECO:0000313" key="1">
    <source>
        <dbReference type="EMBL" id="EFC36487.1"/>
    </source>
</evidence>
<sequence>MIEQLSSDYFRTILEYIDLFSYATFQQVSKAFYLYSVKCMPLHIACCKAFALVLTKEEYLDLSDEIKRNTTFNKNLLLNPKNMKLLLNHVKLFTKDEILYYTHYAIVADYLTSSRNPENTISIAIEHVPILKSRTISKIDSRLIDMGMYEKLQNLYDLNVLCKSSLEIRSKAIRSNIYLKMWFHSLPISKYVISESDFKSLDEDDKQNEMLISHLFKKQRFSLDFPPSFLNCGRIVQRRLLAAHPKFLTSVRESISNDFLVVKELLKTSNGSYAKLSPKTRQDARVVTVLALNCKNYDTFVDILKKGSKSILDLLVKLLEDRNLIEKLISDQKYQNYYKIIKYSQDLALYKFALHKNMKAEVAEYIVSNLDQKSIDSDKKFLMDILKLTLPKKIAESQYFNEKQVLLLILKHRNSKTILSNISDENFKDVDICNAIFNLDIQLFPLVHNSIGNNSELCLKVCTFNPLWFSLISDKLKSDAMFVQKLCNVLINRKSYPTFLNEIDQKLRNNPDFWSNLPYEEAFYFLPSDIIFSVKQWIAICKENIKLLRFMSRETSSQTILDLHKKLFPANTNKGELIDKAARMREFWSYLPTQLVNMKTFMEWINVHPFIFIGCPFNDDDEIVKLAVSKLNGNVLFVSARLAISEPYIKMYSQQLDKTKMQIKQPLITSETISLMIAKKQK</sequence>
<name>D2W3B4_NAEGR</name>
<gene>
    <name evidence="1" type="ORF">NAEGRDRAFT_54386</name>
</gene>
<dbReference type="GeneID" id="8862709"/>